<dbReference type="FunFam" id="3.40.1160.10:FF:000001">
    <property type="entry name" value="Uridylate kinase"/>
    <property type="match status" value="1"/>
</dbReference>
<dbReference type="EMBL" id="BARS01037706">
    <property type="protein sequence ID" value="GAG14970.1"/>
    <property type="molecule type" value="Genomic_DNA"/>
</dbReference>
<dbReference type="HAMAP" id="MF_01220_B">
    <property type="entry name" value="PyrH_B"/>
    <property type="match status" value="1"/>
</dbReference>
<sequence>HRILLKMSGEILAGKQRYGIDPMVVGNLARQVMSVVERGLQVGIVIGGGNFFRGLSMEAGGLDRVSGDYLGMLGTIMNSVALQNALEGIGVDTRVLSAISIIQLAEPYIRRRAIRHLDKGRVVICAGGTGNPYFTTDTAAVLRGIEIGAGLILKGTKVDGVFDDDPATNPKAKKLHRLTYEKVIEKKLRIMDLTAITLCMENQLPIVVFNIQQDGNLLKAATGDQIGTIVMRDAS</sequence>
<dbReference type="InterPro" id="IPR036393">
    <property type="entry name" value="AceGlu_kinase-like_sf"/>
</dbReference>
<evidence type="ECO:0000256" key="10">
    <source>
        <dbReference type="ARBA" id="ARBA00022840"/>
    </source>
</evidence>
<comment type="catalytic activity">
    <reaction evidence="13">
        <text>UMP + ATP = UDP + ADP</text>
        <dbReference type="Rhea" id="RHEA:24400"/>
        <dbReference type="ChEBI" id="CHEBI:30616"/>
        <dbReference type="ChEBI" id="CHEBI:57865"/>
        <dbReference type="ChEBI" id="CHEBI:58223"/>
        <dbReference type="ChEBI" id="CHEBI:456216"/>
        <dbReference type="EC" id="2.7.4.22"/>
    </reaction>
</comment>
<evidence type="ECO:0000256" key="7">
    <source>
        <dbReference type="ARBA" id="ARBA00022679"/>
    </source>
</evidence>
<keyword evidence="10" id="KW-0067">ATP-binding</keyword>
<dbReference type="PANTHER" id="PTHR42833">
    <property type="entry name" value="URIDYLATE KINASE"/>
    <property type="match status" value="1"/>
</dbReference>
<evidence type="ECO:0000256" key="3">
    <source>
        <dbReference type="ARBA" id="ARBA00007614"/>
    </source>
</evidence>
<comment type="similarity">
    <text evidence="3">Belongs to the UMP kinase family.</text>
</comment>
<dbReference type="AlphaFoldDB" id="X0V9V8"/>
<comment type="subcellular location">
    <subcellularLocation>
        <location evidence="1">Cytoplasm</location>
    </subcellularLocation>
</comment>
<dbReference type="InterPro" id="IPR011817">
    <property type="entry name" value="Uridylate_kinase"/>
</dbReference>
<reference evidence="15" key="1">
    <citation type="journal article" date="2014" name="Front. Microbiol.">
        <title>High frequency of phylogenetically diverse reductive dehalogenase-homologous genes in deep subseafloor sedimentary metagenomes.</title>
        <authorList>
            <person name="Kawai M."/>
            <person name="Futagami T."/>
            <person name="Toyoda A."/>
            <person name="Takaki Y."/>
            <person name="Nishi S."/>
            <person name="Hori S."/>
            <person name="Arai W."/>
            <person name="Tsubouchi T."/>
            <person name="Morono Y."/>
            <person name="Uchiyama I."/>
            <person name="Ito T."/>
            <person name="Fujiyama A."/>
            <person name="Inagaki F."/>
            <person name="Takami H."/>
        </authorList>
    </citation>
    <scope>NUCLEOTIDE SEQUENCE</scope>
    <source>
        <strain evidence="15">Expedition CK06-06</strain>
    </source>
</reference>
<dbReference type="Gene3D" id="3.40.1160.10">
    <property type="entry name" value="Acetylglutamate kinase-like"/>
    <property type="match status" value="1"/>
</dbReference>
<accession>X0V9V8</accession>
<dbReference type="Pfam" id="PF00696">
    <property type="entry name" value="AA_kinase"/>
    <property type="match status" value="1"/>
</dbReference>
<name>X0V9V8_9ZZZZ</name>
<comment type="pathway">
    <text evidence="2">Pyrimidine metabolism; CTP biosynthesis via de novo pathway; UDP from UMP (UMPK route): step 1/1.</text>
</comment>
<organism evidence="15">
    <name type="scientific">marine sediment metagenome</name>
    <dbReference type="NCBI Taxonomy" id="412755"/>
    <lineage>
        <taxon>unclassified sequences</taxon>
        <taxon>metagenomes</taxon>
        <taxon>ecological metagenomes</taxon>
    </lineage>
</organism>
<dbReference type="GO" id="GO:0044210">
    <property type="term" value="P:'de novo' CTP biosynthetic process"/>
    <property type="evidence" value="ECO:0007669"/>
    <property type="project" value="UniProtKB-UniPathway"/>
</dbReference>
<keyword evidence="8" id="KW-0547">Nucleotide-binding</keyword>
<dbReference type="InterPro" id="IPR001048">
    <property type="entry name" value="Asp/Glu/Uridylate_kinase"/>
</dbReference>
<comment type="caution">
    <text evidence="15">The sequence shown here is derived from an EMBL/GenBank/DDBJ whole genome shotgun (WGS) entry which is preliminary data.</text>
</comment>
<dbReference type="GO" id="GO:0006225">
    <property type="term" value="P:UDP biosynthetic process"/>
    <property type="evidence" value="ECO:0007669"/>
    <property type="project" value="TreeGrafter"/>
</dbReference>
<keyword evidence="7" id="KW-0808">Transferase</keyword>
<evidence type="ECO:0000259" key="14">
    <source>
        <dbReference type="Pfam" id="PF00696"/>
    </source>
</evidence>
<dbReference type="SUPFAM" id="SSF53633">
    <property type="entry name" value="Carbamate kinase-like"/>
    <property type="match status" value="1"/>
</dbReference>
<evidence type="ECO:0000256" key="2">
    <source>
        <dbReference type="ARBA" id="ARBA00004791"/>
    </source>
</evidence>
<evidence type="ECO:0000256" key="4">
    <source>
        <dbReference type="ARBA" id="ARBA00012899"/>
    </source>
</evidence>
<dbReference type="InterPro" id="IPR015963">
    <property type="entry name" value="Uridylate_kinase_bac"/>
</dbReference>
<dbReference type="GO" id="GO:0005524">
    <property type="term" value="F:ATP binding"/>
    <property type="evidence" value="ECO:0007669"/>
    <property type="project" value="UniProtKB-KW"/>
</dbReference>
<evidence type="ECO:0000256" key="13">
    <source>
        <dbReference type="ARBA" id="ARBA00047767"/>
    </source>
</evidence>
<keyword evidence="11" id="KW-0665">Pyrimidine biosynthesis</keyword>
<proteinExistence type="inferred from homology"/>
<feature type="non-terminal residue" evidence="15">
    <location>
        <position position="1"/>
    </location>
</feature>
<dbReference type="CDD" id="cd04254">
    <property type="entry name" value="AAK_UMPK-PyrH-Ec"/>
    <property type="match status" value="1"/>
</dbReference>
<gene>
    <name evidence="15" type="ORF">S01H1_57778</name>
</gene>
<keyword evidence="6" id="KW-0963">Cytoplasm</keyword>
<evidence type="ECO:0000256" key="8">
    <source>
        <dbReference type="ARBA" id="ARBA00022741"/>
    </source>
</evidence>
<protein>
    <recommendedName>
        <fullName evidence="5">Uridylate kinase</fullName>
        <ecNumber evidence="4">2.7.4.22</ecNumber>
    </recommendedName>
    <alternativeName>
        <fullName evidence="12">Uridine monophosphate kinase</fullName>
    </alternativeName>
</protein>
<dbReference type="EC" id="2.7.4.22" evidence="4"/>
<evidence type="ECO:0000256" key="9">
    <source>
        <dbReference type="ARBA" id="ARBA00022777"/>
    </source>
</evidence>
<dbReference type="GO" id="GO:0033862">
    <property type="term" value="F:UMP kinase activity"/>
    <property type="evidence" value="ECO:0007669"/>
    <property type="project" value="UniProtKB-EC"/>
</dbReference>
<evidence type="ECO:0000256" key="1">
    <source>
        <dbReference type="ARBA" id="ARBA00004496"/>
    </source>
</evidence>
<dbReference type="PANTHER" id="PTHR42833:SF4">
    <property type="entry name" value="URIDYLATE KINASE PUMPKIN, CHLOROPLASTIC"/>
    <property type="match status" value="1"/>
</dbReference>
<evidence type="ECO:0000256" key="12">
    <source>
        <dbReference type="ARBA" id="ARBA00032092"/>
    </source>
</evidence>
<dbReference type="UniPathway" id="UPA00159">
    <property type="reaction ID" value="UER00275"/>
</dbReference>
<dbReference type="GO" id="GO:0005737">
    <property type="term" value="C:cytoplasm"/>
    <property type="evidence" value="ECO:0007669"/>
    <property type="project" value="UniProtKB-SubCell"/>
</dbReference>
<evidence type="ECO:0000313" key="15">
    <source>
        <dbReference type="EMBL" id="GAG14970.1"/>
    </source>
</evidence>
<dbReference type="NCBIfam" id="TIGR02075">
    <property type="entry name" value="pyrH_bact"/>
    <property type="match status" value="1"/>
</dbReference>
<evidence type="ECO:0000256" key="5">
    <source>
        <dbReference type="ARBA" id="ARBA00016403"/>
    </source>
</evidence>
<feature type="domain" description="Aspartate/glutamate/uridylate kinase" evidence="14">
    <location>
        <begin position="2"/>
        <end position="210"/>
    </location>
</feature>
<evidence type="ECO:0000256" key="11">
    <source>
        <dbReference type="ARBA" id="ARBA00022975"/>
    </source>
</evidence>
<dbReference type="PIRSF" id="PIRSF005650">
    <property type="entry name" value="Uridylate_kin"/>
    <property type="match status" value="1"/>
</dbReference>
<evidence type="ECO:0000256" key="6">
    <source>
        <dbReference type="ARBA" id="ARBA00022490"/>
    </source>
</evidence>
<keyword evidence="9" id="KW-0418">Kinase</keyword>